<dbReference type="Proteomes" id="UP000477386">
    <property type="component" value="Unassembled WGS sequence"/>
</dbReference>
<feature type="domain" description="MOSC" evidence="1">
    <location>
        <begin position="122"/>
        <end position="282"/>
    </location>
</feature>
<dbReference type="GO" id="GO:0030170">
    <property type="term" value="F:pyridoxal phosphate binding"/>
    <property type="evidence" value="ECO:0007669"/>
    <property type="project" value="InterPro"/>
</dbReference>
<accession>A0A6M0IEB6</accession>
<organism evidence="2 3">
    <name type="scientific">Spirosoma agri</name>
    <dbReference type="NCBI Taxonomy" id="1987381"/>
    <lineage>
        <taxon>Bacteria</taxon>
        <taxon>Pseudomonadati</taxon>
        <taxon>Bacteroidota</taxon>
        <taxon>Cytophagia</taxon>
        <taxon>Cytophagales</taxon>
        <taxon>Cytophagaceae</taxon>
        <taxon>Spirosoma</taxon>
    </lineage>
</organism>
<dbReference type="InterPro" id="IPR005303">
    <property type="entry name" value="MOCOS_middle"/>
</dbReference>
<evidence type="ECO:0000313" key="2">
    <source>
        <dbReference type="EMBL" id="NEU66177.1"/>
    </source>
</evidence>
<name>A0A6M0IEB6_9BACT</name>
<keyword evidence="3" id="KW-1185">Reference proteome</keyword>
<dbReference type="PANTHER" id="PTHR14237">
    <property type="entry name" value="MOLYBDOPTERIN COFACTOR SULFURASE MOSC"/>
    <property type="match status" value="1"/>
</dbReference>
<evidence type="ECO:0000313" key="3">
    <source>
        <dbReference type="Proteomes" id="UP000477386"/>
    </source>
</evidence>
<dbReference type="SUPFAM" id="SSF50800">
    <property type="entry name" value="PK beta-barrel domain-like"/>
    <property type="match status" value="1"/>
</dbReference>
<dbReference type="InterPro" id="IPR011037">
    <property type="entry name" value="Pyrv_Knase-like_insert_dom_sf"/>
</dbReference>
<reference evidence="2 3" key="1">
    <citation type="submission" date="2020-02" db="EMBL/GenBank/DDBJ databases">
        <title>Draft genome sequence of two Spirosoma agri KCTC 52727 and Spirosoma terrae KCTC 52035.</title>
        <authorList>
            <person name="Rojas J."/>
            <person name="Ambika Manirajan B."/>
            <person name="Ratering S."/>
            <person name="Suarez C."/>
            <person name="Schnell S."/>
        </authorList>
    </citation>
    <scope>NUCLEOTIDE SEQUENCE [LARGE SCALE GENOMIC DNA]</scope>
    <source>
        <strain evidence="2 3">KCTC 52727</strain>
    </source>
</reference>
<dbReference type="PANTHER" id="PTHR14237:SF19">
    <property type="entry name" value="MITOCHONDRIAL AMIDOXIME REDUCING COMPONENT 1"/>
    <property type="match status" value="1"/>
</dbReference>
<comment type="caution">
    <text evidence="2">The sequence shown here is derived from an EMBL/GenBank/DDBJ whole genome shotgun (WGS) entry which is preliminary data.</text>
</comment>
<dbReference type="SUPFAM" id="SSF141673">
    <property type="entry name" value="MOSC N-terminal domain-like"/>
    <property type="match status" value="1"/>
</dbReference>
<dbReference type="InterPro" id="IPR005302">
    <property type="entry name" value="MoCF_Sase_C"/>
</dbReference>
<gene>
    <name evidence="2" type="ORF">GK091_04730</name>
</gene>
<dbReference type="Pfam" id="PF03476">
    <property type="entry name" value="MOSC_N"/>
    <property type="match status" value="1"/>
</dbReference>
<dbReference type="AlphaFoldDB" id="A0A6M0IEB6"/>
<evidence type="ECO:0000259" key="1">
    <source>
        <dbReference type="PROSITE" id="PS51340"/>
    </source>
</evidence>
<dbReference type="Pfam" id="PF03473">
    <property type="entry name" value="MOSC"/>
    <property type="match status" value="1"/>
</dbReference>
<protein>
    <submittedName>
        <fullName evidence="2">MOSC domain-containing protein</fullName>
    </submittedName>
</protein>
<dbReference type="PROSITE" id="PS51340">
    <property type="entry name" value="MOSC"/>
    <property type="match status" value="1"/>
</dbReference>
<dbReference type="EMBL" id="JAAGNZ010000001">
    <property type="protein sequence ID" value="NEU66177.1"/>
    <property type="molecule type" value="Genomic_DNA"/>
</dbReference>
<dbReference type="GO" id="GO:0003824">
    <property type="term" value="F:catalytic activity"/>
    <property type="evidence" value="ECO:0007669"/>
    <property type="project" value="InterPro"/>
</dbReference>
<dbReference type="GO" id="GO:0030151">
    <property type="term" value="F:molybdenum ion binding"/>
    <property type="evidence" value="ECO:0007669"/>
    <property type="project" value="InterPro"/>
</dbReference>
<proteinExistence type="predicted"/>
<sequence length="299" mass="33746">MTISELYIYPIKSLGGISVQEAVIEPKGLQYDRRFMLVSPDGQFITQRTHTQMALIDVAIFGDRLRVWHRNHPDDVLELPLVMPEQADAASETMSVTIWDSHDVPAITVSTEADRWFTAILGQACRLVFMPETTHRTVDEQYARQQDAVSFADGYPYLLIGQASLDELNRRLSNTASEPSRALSMLRFRPNIVVTGTPPHDEDAWAHFRIDGIDLYGVKPCARCVLTTIDPATGEKGKEPLRTLATYRQWTKKILFGQNVLAEQTGEHLLGTLRVGQQVEVVRRQEPWLAPPVAEIRQV</sequence>